<protein>
    <recommendedName>
        <fullName evidence="3">Stress-response A/B barrel domain-containing protein</fullName>
    </recommendedName>
</protein>
<dbReference type="AlphaFoldDB" id="A0A1L9SCY6"/>
<dbReference type="Gene3D" id="3.30.70.100">
    <property type="match status" value="1"/>
</dbReference>
<reference evidence="5" key="1">
    <citation type="journal article" date="2017" name="Genome Biol.">
        <title>Comparative genomics reveals high biological diversity and specific adaptations in the industrially and medically important fungal genus Aspergillus.</title>
        <authorList>
            <person name="de Vries R.P."/>
            <person name="Riley R."/>
            <person name="Wiebenga A."/>
            <person name="Aguilar-Osorio G."/>
            <person name="Amillis S."/>
            <person name="Uchima C.A."/>
            <person name="Anderluh G."/>
            <person name="Asadollahi M."/>
            <person name="Askin M."/>
            <person name="Barry K."/>
            <person name="Battaglia E."/>
            <person name="Bayram O."/>
            <person name="Benocci T."/>
            <person name="Braus-Stromeyer S.A."/>
            <person name="Caldana C."/>
            <person name="Canovas D."/>
            <person name="Cerqueira G.C."/>
            <person name="Chen F."/>
            <person name="Chen W."/>
            <person name="Choi C."/>
            <person name="Clum A."/>
            <person name="Dos Santos R.A."/>
            <person name="Damasio A.R."/>
            <person name="Diallinas G."/>
            <person name="Emri T."/>
            <person name="Fekete E."/>
            <person name="Flipphi M."/>
            <person name="Freyberg S."/>
            <person name="Gallo A."/>
            <person name="Gournas C."/>
            <person name="Habgood R."/>
            <person name="Hainaut M."/>
            <person name="Harispe M.L."/>
            <person name="Henrissat B."/>
            <person name="Hilden K.S."/>
            <person name="Hope R."/>
            <person name="Hossain A."/>
            <person name="Karabika E."/>
            <person name="Karaffa L."/>
            <person name="Karanyi Z."/>
            <person name="Krasevec N."/>
            <person name="Kuo A."/>
            <person name="Kusch H."/>
            <person name="LaButti K."/>
            <person name="Lagendijk E.L."/>
            <person name="Lapidus A."/>
            <person name="Levasseur A."/>
            <person name="Lindquist E."/>
            <person name="Lipzen A."/>
            <person name="Logrieco A.F."/>
            <person name="MacCabe A."/>
            <person name="Maekelae M.R."/>
            <person name="Malavazi I."/>
            <person name="Melin P."/>
            <person name="Meyer V."/>
            <person name="Mielnichuk N."/>
            <person name="Miskei M."/>
            <person name="Molnar A.P."/>
            <person name="Mule G."/>
            <person name="Ngan C.Y."/>
            <person name="Orejas M."/>
            <person name="Orosz E."/>
            <person name="Ouedraogo J.P."/>
            <person name="Overkamp K.M."/>
            <person name="Park H.-S."/>
            <person name="Perrone G."/>
            <person name="Piumi F."/>
            <person name="Punt P.J."/>
            <person name="Ram A.F."/>
            <person name="Ramon A."/>
            <person name="Rauscher S."/>
            <person name="Record E."/>
            <person name="Riano-Pachon D.M."/>
            <person name="Robert V."/>
            <person name="Roehrig J."/>
            <person name="Ruller R."/>
            <person name="Salamov A."/>
            <person name="Salih N.S."/>
            <person name="Samson R.A."/>
            <person name="Sandor E."/>
            <person name="Sanguinetti M."/>
            <person name="Schuetze T."/>
            <person name="Sepcic K."/>
            <person name="Shelest E."/>
            <person name="Sherlock G."/>
            <person name="Sophianopoulou V."/>
            <person name="Squina F.M."/>
            <person name="Sun H."/>
            <person name="Susca A."/>
            <person name="Todd R.B."/>
            <person name="Tsang A."/>
            <person name="Unkles S.E."/>
            <person name="van de Wiele N."/>
            <person name="van Rossen-Uffink D."/>
            <person name="Oliveira J.V."/>
            <person name="Vesth T.C."/>
            <person name="Visser J."/>
            <person name="Yu J.-H."/>
            <person name="Zhou M."/>
            <person name="Andersen M.R."/>
            <person name="Archer D.B."/>
            <person name="Baker S.E."/>
            <person name="Benoit I."/>
            <person name="Brakhage A.A."/>
            <person name="Braus G.H."/>
            <person name="Fischer R."/>
            <person name="Frisvad J.C."/>
            <person name="Goldman G.H."/>
            <person name="Houbraken J."/>
            <person name="Oakley B."/>
            <person name="Pocsi I."/>
            <person name="Scazzocchio C."/>
            <person name="Seiboth B."/>
            <person name="vanKuyk P.A."/>
            <person name="Wortman J."/>
            <person name="Dyer P.S."/>
            <person name="Grigoriev I.V."/>
        </authorList>
    </citation>
    <scope>NUCLEOTIDE SEQUENCE [LARGE SCALE GENOMIC DNA]</scope>
    <source>
        <strain evidence="5">CBS 506.65</strain>
    </source>
</reference>
<sequence>MAITHLVLFQFVAGTSAATIKDVCARMLALKEQCLDPISQKPYILGSSGGIDNSIEGKQYGITHAFVVEFASEDDREYYVRRDPVHAAFVKSLDGVVEKGQVVDFTDGVF</sequence>
<dbReference type="VEuPathDB" id="FungiDB:ASPZODRAFT_70217"/>
<proteinExistence type="predicted"/>
<dbReference type="STRING" id="1073090.A0A1L9SCY6"/>
<feature type="chain" id="PRO_5012860675" description="Stress-response A/B barrel domain-containing protein" evidence="2">
    <location>
        <begin position="18"/>
        <end position="110"/>
    </location>
</feature>
<dbReference type="SMART" id="SM00886">
    <property type="entry name" value="Dabb"/>
    <property type="match status" value="1"/>
</dbReference>
<name>A0A1L9SCY6_9EURO</name>
<evidence type="ECO:0000313" key="4">
    <source>
        <dbReference type="EMBL" id="OJJ45056.1"/>
    </source>
</evidence>
<keyword evidence="2" id="KW-0732">Signal</keyword>
<gene>
    <name evidence="4" type="ORF">ASPZODRAFT_70217</name>
</gene>
<dbReference type="EMBL" id="KV878346">
    <property type="protein sequence ID" value="OJJ45056.1"/>
    <property type="molecule type" value="Genomic_DNA"/>
</dbReference>
<accession>A0A1L9SCY6</accession>
<dbReference type="OrthoDB" id="1601230at2759"/>
<dbReference type="SUPFAM" id="SSF54909">
    <property type="entry name" value="Dimeric alpha+beta barrel"/>
    <property type="match status" value="1"/>
</dbReference>
<evidence type="ECO:0000256" key="1">
    <source>
        <dbReference type="ARBA" id="ARBA00011738"/>
    </source>
</evidence>
<feature type="domain" description="Stress-response A/B barrel" evidence="3">
    <location>
        <begin position="3"/>
        <end position="105"/>
    </location>
</feature>
<dbReference type="PANTHER" id="PTHR33178:SF10">
    <property type="entry name" value="STRESS-RESPONSE A_B BARREL DOMAIN-CONTAINING PROTEIN"/>
    <property type="match status" value="1"/>
</dbReference>
<comment type="subunit">
    <text evidence="1">Homodimer.</text>
</comment>
<evidence type="ECO:0000313" key="5">
    <source>
        <dbReference type="Proteomes" id="UP000184188"/>
    </source>
</evidence>
<feature type="signal peptide" evidence="2">
    <location>
        <begin position="1"/>
        <end position="17"/>
    </location>
</feature>
<dbReference type="RefSeq" id="XP_022579566.1">
    <property type="nucleotide sequence ID" value="XM_022729651.1"/>
</dbReference>
<dbReference type="InterPro" id="IPR044662">
    <property type="entry name" value="HS1/DABB1-like"/>
</dbReference>
<evidence type="ECO:0000259" key="3">
    <source>
        <dbReference type="PROSITE" id="PS51502"/>
    </source>
</evidence>
<dbReference type="InterPro" id="IPR013097">
    <property type="entry name" value="Dabb"/>
</dbReference>
<dbReference type="Proteomes" id="UP000184188">
    <property type="component" value="Unassembled WGS sequence"/>
</dbReference>
<evidence type="ECO:0000256" key="2">
    <source>
        <dbReference type="SAM" id="SignalP"/>
    </source>
</evidence>
<organism evidence="4 5">
    <name type="scientific">Penicilliopsis zonata CBS 506.65</name>
    <dbReference type="NCBI Taxonomy" id="1073090"/>
    <lineage>
        <taxon>Eukaryota</taxon>
        <taxon>Fungi</taxon>
        <taxon>Dikarya</taxon>
        <taxon>Ascomycota</taxon>
        <taxon>Pezizomycotina</taxon>
        <taxon>Eurotiomycetes</taxon>
        <taxon>Eurotiomycetidae</taxon>
        <taxon>Eurotiales</taxon>
        <taxon>Aspergillaceae</taxon>
        <taxon>Penicilliopsis</taxon>
    </lineage>
</organism>
<dbReference type="PANTHER" id="PTHR33178">
    <property type="match status" value="1"/>
</dbReference>
<dbReference type="PROSITE" id="PS51502">
    <property type="entry name" value="S_R_A_B_BARREL"/>
    <property type="match status" value="1"/>
</dbReference>
<dbReference type="GeneID" id="34616115"/>
<keyword evidence="5" id="KW-1185">Reference proteome</keyword>
<dbReference type="InterPro" id="IPR011008">
    <property type="entry name" value="Dimeric_a/b-barrel"/>
</dbReference>
<dbReference type="Pfam" id="PF07876">
    <property type="entry name" value="Dabb"/>
    <property type="match status" value="1"/>
</dbReference>